<evidence type="ECO:0000256" key="3">
    <source>
        <dbReference type="RuleBase" id="RU000363"/>
    </source>
</evidence>
<proteinExistence type="inferred from homology"/>
<dbReference type="InterPro" id="IPR020904">
    <property type="entry name" value="Sc_DH/Rdtase_CS"/>
</dbReference>
<dbReference type="NCBIfam" id="NF004649">
    <property type="entry name" value="PRK05993.1"/>
    <property type="match status" value="1"/>
</dbReference>
<comment type="similarity">
    <text evidence="1 3">Belongs to the short-chain dehydrogenases/reductases (SDR) family.</text>
</comment>
<evidence type="ECO:0000256" key="2">
    <source>
        <dbReference type="ARBA" id="ARBA00023002"/>
    </source>
</evidence>
<dbReference type="PANTHER" id="PTHR44169:SF6">
    <property type="entry name" value="NADPH-DEPENDENT 1-ACYLDIHYDROXYACETONE PHOSPHATE REDUCTASE"/>
    <property type="match status" value="1"/>
</dbReference>
<dbReference type="PROSITE" id="PS00061">
    <property type="entry name" value="ADH_SHORT"/>
    <property type="match status" value="1"/>
</dbReference>
<dbReference type="InterPro" id="IPR002347">
    <property type="entry name" value="SDR_fam"/>
</dbReference>
<dbReference type="Pfam" id="PF00106">
    <property type="entry name" value="adh_short"/>
    <property type="match status" value="1"/>
</dbReference>
<dbReference type="Gene3D" id="3.40.50.720">
    <property type="entry name" value="NAD(P)-binding Rossmann-like Domain"/>
    <property type="match status" value="1"/>
</dbReference>
<accession>A0A380WJ26</accession>
<dbReference type="EMBL" id="UFSM01000001">
    <property type="protein sequence ID" value="SUU88352.1"/>
    <property type="molecule type" value="Genomic_DNA"/>
</dbReference>
<dbReference type="InterPro" id="IPR036291">
    <property type="entry name" value="NAD(P)-bd_dom_sf"/>
</dbReference>
<dbReference type="PRINTS" id="PR00080">
    <property type="entry name" value="SDRFAMILY"/>
</dbReference>
<dbReference type="PANTHER" id="PTHR44169">
    <property type="entry name" value="NADPH-DEPENDENT 1-ACYLDIHYDROXYACETONE PHOSPHATE REDUCTASE"/>
    <property type="match status" value="1"/>
</dbReference>
<protein>
    <submittedName>
        <fullName evidence="4">Ketoacyl reductase</fullName>
        <ecNumber evidence="4">1.3.1.-</ecNumber>
    </submittedName>
</protein>
<organism evidence="4 5">
    <name type="scientific">Aminobacter aminovorans</name>
    <name type="common">Chelatobacter heintzii</name>
    <dbReference type="NCBI Taxonomy" id="83263"/>
    <lineage>
        <taxon>Bacteria</taxon>
        <taxon>Pseudomonadati</taxon>
        <taxon>Pseudomonadota</taxon>
        <taxon>Alphaproteobacteria</taxon>
        <taxon>Hyphomicrobiales</taxon>
        <taxon>Phyllobacteriaceae</taxon>
        <taxon>Aminobacter</taxon>
    </lineage>
</organism>
<dbReference type="SUPFAM" id="SSF51735">
    <property type="entry name" value="NAD(P)-binding Rossmann-fold domains"/>
    <property type="match status" value="1"/>
</dbReference>
<evidence type="ECO:0000313" key="4">
    <source>
        <dbReference type="EMBL" id="SUU88352.1"/>
    </source>
</evidence>
<dbReference type="AlphaFoldDB" id="A0A380WJ26"/>
<dbReference type="GO" id="GO:0016491">
    <property type="term" value="F:oxidoreductase activity"/>
    <property type="evidence" value="ECO:0007669"/>
    <property type="project" value="UniProtKB-KW"/>
</dbReference>
<keyword evidence="2 4" id="KW-0560">Oxidoreductase</keyword>
<evidence type="ECO:0000313" key="5">
    <source>
        <dbReference type="Proteomes" id="UP000254701"/>
    </source>
</evidence>
<name>A0A380WJ26_AMIAI</name>
<dbReference type="EC" id="1.3.1.-" evidence="4"/>
<dbReference type="Proteomes" id="UP000254701">
    <property type="component" value="Unassembled WGS sequence"/>
</dbReference>
<evidence type="ECO:0000256" key="1">
    <source>
        <dbReference type="ARBA" id="ARBA00006484"/>
    </source>
</evidence>
<gene>
    <name evidence="4" type="primary">actIII_1</name>
    <name evidence="4" type="ORF">NCTC10684_01563</name>
</gene>
<sequence>MREFNNLLECLLCVHVARAAFQDGSDVNPTKDLRTIIMTGASSGIGAHCARALKAEGWRVFATARKAEDLAALEADGIEALYLDYTQPKSIEALVETVLERTGGKLDALFNNGAHAQPGAVEDLPMAALRDQFEANFFGWHDLTRRIVPVMRAQNHGRIVNCSSILGLTPVPFRGAYSASKHALEGLMLCMRQELAGSGVHVAMIEPGPIRSEIATNGLDWFLRYIDHENSPHHEAYRAQLERLSSGGSKSRLKLGPEAVHAVLRHALLSPRPRPHYVVTTPARIGVVLKRLLPASLLYRILARQA</sequence>
<reference evidence="4 5" key="1">
    <citation type="submission" date="2018-06" db="EMBL/GenBank/DDBJ databases">
        <authorList>
            <consortium name="Pathogen Informatics"/>
            <person name="Doyle S."/>
        </authorList>
    </citation>
    <scope>NUCLEOTIDE SEQUENCE [LARGE SCALE GENOMIC DNA]</scope>
    <source>
        <strain evidence="4 5">NCTC10684</strain>
    </source>
</reference>
<dbReference type="OrthoDB" id="9793825at2"/>
<dbReference type="CDD" id="cd05374">
    <property type="entry name" value="17beta-HSD-like_SDR_c"/>
    <property type="match status" value="1"/>
</dbReference>
<dbReference type="PRINTS" id="PR00081">
    <property type="entry name" value="GDHRDH"/>
</dbReference>